<dbReference type="CDD" id="cd01650">
    <property type="entry name" value="RT_nLTR_like"/>
    <property type="match status" value="1"/>
</dbReference>
<dbReference type="PROSITE" id="PS50878">
    <property type="entry name" value="RT_POL"/>
    <property type="match status" value="1"/>
</dbReference>
<evidence type="ECO:0000313" key="2">
    <source>
        <dbReference type="EMBL" id="KAK6168351.1"/>
    </source>
</evidence>
<dbReference type="InterPro" id="IPR043502">
    <property type="entry name" value="DNA/RNA_pol_sf"/>
</dbReference>
<feature type="domain" description="Reverse transcriptase" evidence="1">
    <location>
        <begin position="206"/>
        <end position="474"/>
    </location>
</feature>
<gene>
    <name evidence="2" type="ORF">SNE40_020905</name>
</gene>
<accession>A0AAN8GCL0</accession>
<dbReference type="Proteomes" id="UP001347796">
    <property type="component" value="Unassembled WGS sequence"/>
</dbReference>
<organism evidence="2 3">
    <name type="scientific">Patella caerulea</name>
    <name type="common">Rayed Mediterranean limpet</name>
    <dbReference type="NCBI Taxonomy" id="87958"/>
    <lineage>
        <taxon>Eukaryota</taxon>
        <taxon>Metazoa</taxon>
        <taxon>Spiralia</taxon>
        <taxon>Lophotrochozoa</taxon>
        <taxon>Mollusca</taxon>
        <taxon>Gastropoda</taxon>
        <taxon>Patellogastropoda</taxon>
        <taxon>Patelloidea</taxon>
        <taxon>Patellidae</taxon>
        <taxon>Patella</taxon>
    </lineage>
</organism>
<dbReference type="PRINTS" id="PR01345">
    <property type="entry name" value="CERVTRCPTASE"/>
</dbReference>
<dbReference type="Pfam" id="PF00078">
    <property type="entry name" value="RVT_1"/>
    <property type="match status" value="1"/>
</dbReference>
<name>A0AAN8GCL0_PATCE</name>
<evidence type="ECO:0000313" key="3">
    <source>
        <dbReference type="Proteomes" id="UP001347796"/>
    </source>
</evidence>
<sequence length="672" mass="78471">MWTKLLEILNTSIKGHIPVYKPRQKSRKLWYTAKVMKAIKKKRKCWYKYRRNQTSGNYEEYRIARNHATSLQKKAHKEFEKSVAADVKDNPKSFWKYFRSKTKKGEGISNLEKEDGTILYSNLEKAVELNNFFCGVFSKENTMSLPTVLIASSPILDDIEISPDLVKSKLEKLNTTKSPGPDNLHPKVLKELADVLKLPLSKLYRKSVDEGVLPEHWKAANITPLYKKGSKKKTYNYRPISLTSIVIKVLESILRDAIIKHLDSYNILCREQYGFRAGRTTTLQLLEVLDYITEAVDHNNPIDIIYFDFQKAFDKVPHMRLLIKLESIGIGGKILRWIKSFLNQRKQRVVINNLASEWSDVEIGVPQGSVLGPILFLIYINDIPEAVESVVKLFADDTKLYGHSGTLEESNTIQRDINQLVKWSNTWQLHFNLEKCKSLHIGHNNIKRKYKMEVNNQYIEIGQVDTEKDLGVIFQNNLKFNNHIATNVKKANRLLGLIRRTSTEIDKEMFLQLYKSLIRPHLEYAVSVWYPILKKDIRAVENVQRRATKLVKGLKDLGYQQRLFSLGLPSLEYRRKRYDVIQVYRILQGKDIIVNKEMLKSNTEKRTRGHNLKLEKRHCRLDIRKNNFSIRVINNWNSLPYYVVNAETLNQFKSSLNKFWKNEETKFNPSCY</sequence>
<reference evidence="2 3" key="1">
    <citation type="submission" date="2024-01" db="EMBL/GenBank/DDBJ databases">
        <title>The genome of the rayed Mediterranean limpet Patella caerulea (Linnaeus, 1758).</title>
        <authorList>
            <person name="Anh-Thu Weber A."/>
            <person name="Halstead-Nussloch G."/>
        </authorList>
    </citation>
    <scope>NUCLEOTIDE SEQUENCE [LARGE SCALE GENOMIC DNA]</scope>
    <source>
        <strain evidence="2">AATW-2023a</strain>
        <tissue evidence="2">Whole specimen</tissue>
    </source>
</reference>
<evidence type="ECO:0000259" key="1">
    <source>
        <dbReference type="PROSITE" id="PS50878"/>
    </source>
</evidence>
<dbReference type="AlphaFoldDB" id="A0AAN8GCL0"/>
<keyword evidence="3" id="KW-1185">Reference proteome</keyword>
<dbReference type="SUPFAM" id="SSF56672">
    <property type="entry name" value="DNA/RNA polymerases"/>
    <property type="match status" value="1"/>
</dbReference>
<dbReference type="PANTHER" id="PTHR33332">
    <property type="entry name" value="REVERSE TRANSCRIPTASE DOMAIN-CONTAINING PROTEIN"/>
    <property type="match status" value="1"/>
</dbReference>
<proteinExistence type="predicted"/>
<dbReference type="InterPro" id="IPR000477">
    <property type="entry name" value="RT_dom"/>
</dbReference>
<protein>
    <recommendedName>
        <fullName evidence="1">Reverse transcriptase domain-containing protein</fullName>
    </recommendedName>
</protein>
<comment type="caution">
    <text evidence="2">The sequence shown here is derived from an EMBL/GenBank/DDBJ whole genome shotgun (WGS) entry which is preliminary data.</text>
</comment>
<dbReference type="EMBL" id="JAZGQO010000016">
    <property type="protein sequence ID" value="KAK6168351.1"/>
    <property type="molecule type" value="Genomic_DNA"/>
</dbReference>